<gene>
    <name evidence="3" type="primary">TSNARE1_8</name>
    <name evidence="3" type="ORF">N1851_017291</name>
</gene>
<sequence>MIAHAPQVCSPTQPESNQTDSGQEKMEKGRKKNFTDCEVEVLISEVEARNNILFGSLSSGISTKTKKLAWEKVAKSVNEVGAENRTVADIKKKWSDIKVDVKKKVSAHRRSVGQTGSGAGVGELAPFEQRVAAVVGDRLLFGVVPPAEGDSDLAQDPTEDSQGPSGAQLLPEDSQPGVSGVATAHCPPSAASGKGRVLTRAVLESQEEIIKGINDVNSNLQQVTGALKDINETLKELVKK</sequence>
<protein>
    <submittedName>
        <fullName evidence="3">t-SNARE domain-containing protein 1</fullName>
    </submittedName>
</protein>
<evidence type="ECO:0000313" key="3">
    <source>
        <dbReference type="EMBL" id="KAK0144328.1"/>
    </source>
</evidence>
<accession>A0AA47MPS8</accession>
<dbReference type="Pfam" id="PF13873">
    <property type="entry name" value="Myb_DNA-bind_5"/>
    <property type="match status" value="1"/>
</dbReference>
<dbReference type="Proteomes" id="UP001174136">
    <property type="component" value="Unassembled WGS sequence"/>
</dbReference>
<dbReference type="InterPro" id="IPR028002">
    <property type="entry name" value="Myb_DNA-bind_5"/>
</dbReference>
<feature type="region of interest" description="Disordered" evidence="1">
    <location>
        <begin position="146"/>
        <end position="196"/>
    </location>
</feature>
<feature type="region of interest" description="Disordered" evidence="1">
    <location>
        <begin position="1"/>
        <end position="31"/>
    </location>
</feature>
<name>A0AA47MPS8_MERPO</name>
<comment type="caution">
    <text evidence="3">The sequence shown here is derived from an EMBL/GenBank/DDBJ whole genome shotgun (WGS) entry which is preliminary data.</text>
</comment>
<keyword evidence="4" id="KW-1185">Reference proteome</keyword>
<dbReference type="PANTHER" id="PTHR23098">
    <property type="entry name" value="AGAP001331-PA-RELATED"/>
    <property type="match status" value="1"/>
</dbReference>
<feature type="compositionally biased region" description="Polar residues" evidence="1">
    <location>
        <begin position="9"/>
        <end position="21"/>
    </location>
</feature>
<feature type="compositionally biased region" description="Acidic residues" evidence="1">
    <location>
        <begin position="149"/>
        <end position="159"/>
    </location>
</feature>
<evidence type="ECO:0000256" key="1">
    <source>
        <dbReference type="SAM" id="MobiDB-lite"/>
    </source>
</evidence>
<organism evidence="3 4">
    <name type="scientific">Merluccius polli</name>
    <name type="common">Benguela hake</name>
    <name type="synonym">Merluccius cadenati</name>
    <dbReference type="NCBI Taxonomy" id="89951"/>
    <lineage>
        <taxon>Eukaryota</taxon>
        <taxon>Metazoa</taxon>
        <taxon>Chordata</taxon>
        <taxon>Craniata</taxon>
        <taxon>Vertebrata</taxon>
        <taxon>Euteleostomi</taxon>
        <taxon>Actinopterygii</taxon>
        <taxon>Neopterygii</taxon>
        <taxon>Teleostei</taxon>
        <taxon>Neoteleostei</taxon>
        <taxon>Acanthomorphata</taxon>
        <taxon>Zeiogadaria</taxon>
        <taxon>Gadariae</taxon>
        <taxon>Gadiformes</taxon>
        <taxon>Gadoidei</taxon>
        <taxon>Merlucciidae</taxon>
        <taxon>Merluccius</taxon>
    </lineage>
</organism>
<reference evidence="3" key="1">
    <citation type="journal article" date="2023" name="Front. Mar. Sci.">
        <title>A new Merluccius polli reference genome to investigate the effects of global change in West African waters.</title>
        <authorList>
            <person name="Mateo J.L."/>
            <person name="Blanco-Fernandez C."/>
            <person name="Garcia-Vazquez E."/>
            <person name="Machado-Schiaffino G."/>
        </authorList>
    </citation>
    <scope>NUCLEOTIDE SEQUENCE</scope>
    <source>
        <strain evidence="3">C29</strain>
        <tissue evidence="3">Fin</tissue>
    </source>
</reference>
<dbReference type="GO" id="GO:0005634">
    <property type="term" value="C:nucleus"/>
    <property type="evidence" value="ECO:0007669"/>
    <property type="project" value="TreeGrafter"/>
</dbReference>
<proteinExistence type="predicted"/>
<feature type="domain" description="Myb/SANT-like DNA-binding" evidence="2">
    <location>
        <begin position="30"/>
        <end position="106"/>
    </location>
</feature>
<dbReference type="PANTHER" id="PTHR23098:SF16">
    <property type="entry name" value="REGULATORY PROTEIN ZESTE"/>
    <property type="match status" value="1"/>
</dbReference>
<evidence type="ECO:0000259" key="2">
    <source>
        <dbReference type="Pfam" id="PF13873"/>
    </source>
</evidence>
<evidence type="ECO:0000313" key="4">
    <source>
        <dbReference type="Proteomes" id="UP001174136"/>
    </source>
</evidence>
<dbReference type="AlphaFoldDB" id="A0AA47MPS8"/>
<dbReference type="EMBL" id="JAOPHQ010003141">
    <property type="protein sequence ID" value="KAK0144328.1"/>
    <property type="molecule type" value="Genomic_DNA"/>
</dbReference>